<dbReference type="InterPro" id="IPR002974">
    <property type="entry name" value="Cyt_P450_E_CYP52_ascomycetes"/>
</dbReference>
<evidence type="ECO:0000256" key="7">
    <source>
        <dbReference type="ARBA" id="ARBA00023033"/>
    </source>
</evidence>
<keyword evidence="7 9" id="KW-0503">Monooxygenase</keyword>
<dbReference type="PROSITE" id="PS00086">
    <property type="entry name" value="CYTOCHROME_P450"/>
    <property type="match status" value="1"/>
</dbReference>
<evidence type="ECO:0000313" key="11">
    <source>
        <dbReference type="EMBL" id="CAI5757417.1"/>
    </source>
</evidence>
<keyword evidence="10" id="KW-0812">Transmembrane</keyword>
<dbReference type="PRINTS" id="PR00385">
    <property type="entry name" value="P450"/>
</dbReference>
<evidence type="ECO:0000256" key="4">
    <source>
        <dbReference type="ARBA" id="ARBA00022723"/>
    </source>
</evidence>
<name>A0A9W4X9P9_9ASCO</name>
<keyword evidence="10" id="KW-0472">Membrane</keyword>
<dbReference type="InterPro" id="IPR036396">
    <property type="entry name" value="Cyt_P450_sf"/>
</dbReference>
<accession>A0A9W4X9P9</accession>
<keyword evidence="5 9" id="KW-0560">Oxidoreductase</keyword>
<evidence type="ECO:0000256" key="10">
    <source>
        <dbReference type="SAM" id="Phobius"/>
    </source>
</evidence>
<evidence type="ECO:0000256" key="9">
    <source>
        <dbReference type="RuleBase" id="RU000461"/>
    </source>
</evidence>
<reference evidence="11" key="1">
    <citation type="submission" date="2022-12" db="EMBL/GenBank/DDBJ databases">
        <authorList>
            <person name="Brejova B."/>
        </authorList>
    </citation>
    <scope>NUCLEOTIDE SEQUENCE</scope>
</reference>
<dbReference type="GO" id="GO:0020037">
    <property type="term" value="F:heme binding"/>
    <property type="evidence" value="ECO:0007669"/>
    <property type="project" value="InterPro"/>
</dbReference>
<comment type="similarity">
    <text evidence="2 9">Belongs to the cytochrome P450 family.</text>
</comment>
<dbReference type="AlphaFoldDB" id="A0A9W4X9P9"/>
<dbReference type="InterPro" id="IPR047146">
    <property type="entry name" value="Cyt_P450_E_CYP52_fungi"/>
</dbReference>
<evidence type="ECO:0000256" key="2">
    <source>
        <dbReference type="ARBA" id="ARBA00010617"/>
    </source>
</evidence>
<evidence type="ECO:0000313" key="12">
    <source>
        <dbReference type="Proteomes" id="UP001152885"/>
    </source>
</evidence>
<feature type="binding site" description="axial binding residue" evidence="8">
    <location>
        <position position="464"/>
    </location>
    <ligand>
        <name>heme</name>
        <dbReference type="ChEBI" id="CHEBI:30413"/>
    </ligand>
    <ligandPart>
        <name>Fe</name>
        <dbReference type="ChEBI" id="CHEBI:18248"/>
    </ligandPart>
</feature>
<proteinExistence type="inferred from homology"/>
<evidence type="ECO:0000256" key="6">
    <source>
        <dbReference type="ARBA" id="ARBA00023004"/>
    </source>
</evidence>
<comment type="cofactor">
    <cofactor evidence="1 8">
        <name>heme</name>
        <dbReference type="ChEBI" id="CHEBI:30413"/>
    </cofactor>
</comment>
<dbReference type="Proteomes" id="UP001152885">
    <property type="component" value="Unassembled WGS sequence"/>
</dbReference>
<dbReference type="InterPro" id="IPR001128">
    <property type="entry name" value="Cyt_P450"/>
</dbReference>
<dbReference type="PANTHER" id="PTHR24287">
    <property type="entry name" value="P450, PUTATIVE (EUROFUNG)-RELATED"/>
    <property type="match status" value="1"/>
</dbReference>
<keyword evidence="4 8" id="KW-0479">Metal-binding</keyword>
<sequence>MVFNFHMNESVVKWAIILFATYIIYVTIKKVQIYRFKRANGCKEGFHFKPSYFGIPYIRNIIKAKNSGRFNHFVKEHYSWLPKNYYSHIAGSISFATCDPENIKAILSTQFDNFGVGLRYEQLKPLFGLGIFTADGDVWKHSRAMLRPQFAKEHIKHVQMLEFHLQVMAKHIRKYSNGETFDFQDLMFRFTLDAATDFLLGQSNHCLYDESIGLNYKHETDAGYGFRKAIEGSQTWISTRSFAQSFYFLINDKEGKRQADQVREFCRYYVNKAFKLSPKELEEKSKDKYYLLYEIMKTQNDKGIVLDQVINVLLAGRDTTGSLISFVFFELARNPEIWNKLKNEIYKHFGYGSPEDISKITFETLKQCQYLRWVIFETLRMYPTLPLNFRISTKRQTLPRGGGKDEQSPVFIEKGQVVIYKVLHMHRREEFYGKDVDVFRPERWEHLNKIGWSYLPFNGGPRTCLGQQFALTQTSYVTVRLAQMFPHLESRDPEYPPKTLFTVNQILFDGCFISMK</sequence>
<keyword evidence="12" id="KW-1185">Reference proteome</keyword>
<dbReference type="PANTHER" id="PTHR24287:SF1">
    <property type="entry name" value="P450, PUTATIVE (EUROFUNG)-RELATED"/>
    <property type="match status" value="1"/>
</dbReference>
<dbReference type="InterPro" id="IPR002402">
    <property type="entry name" value="Cyt_P450_E_grp-II"/>
</dbReference>
<dbReference type="OrthoDB" id="1470350at2759"/>
<gene>
    <name evidence="11" type="ORF">CANVERA_P1931</name>
</gene>
<evidence type="ECO:0000256" key="5">
    <source>
        <dbReference type="ARBA" id="ARBA00023002"/>
    </source>
</evidence>
<evidence type="ECO:0000256" key="1">
    <source>
        <dbReference type="ARBA" id="ARBA00001971"/>
    </source>
</evidence>
<dbReference type="GO" id="GO:0016712">
    <property type="term" value="F:oxidoreductase activity, acting on paired donors, with incorporation or reduction of molecular oxygen, reduced flavin or flavoprotein as one donor, and incorporation of one atom of oxygen"/>
    <property type="evidence" value="ECO:0007669"/>
    <property type="project" value="InterPro"/>
</dbReference>
<dbReference type="CDD" id="cd11063">
    <property type="entry name" value="CYP52"/>
    <property type="match status" value="1"/>
</dbReference>
<dbReference type="EMBL" id="CANTUO010000001">
    <property type="protein sequence ID" value="CAI5757417.1"/>
    <property type="molecule type" value="Genomic_DNA"/>
</dbReference>
<dbReference type="GO" id="GO:0005506">
    <property type="term" value="F:iron ion binding"/>
    <property type="evidence" value="ECO:0007669"/>
    <property type="project" value="InterPro"/>
</dbReference>
<organism evidence="11 12">
    <name type="scientific">Candida verbasci</name>
    <dbReference type="NCBI Taxonomy" id="1227364"/>
    <lineage>
        <taxon>Eukaryota</taxon>
        <taxon>Fungi</taxon>
        <taxon>Dikarya</taxon>
        <taxon>Ascomycota</taxon>
        <taxon>Saccharomycotina</taxon>
        <taxon>Pichiomycetes</taxon>
        <taxon>Debaryomycetaceae</taxon>
        <taxon>Candida/Lodderomyces clade</taxon>
        <taxon>Candida</taxon>
    </lineage>
</organism>
<evidence type="ECO:0000256" key="3">
    <source>
        <dbReference type="ARBA" id="ARBA00022617"/>
    </source>
</evidence>
<feature type="transmembrane region" description="Helical" evidence="10">
    <location>
        <begin position="12"/>
        <end position="28"/>
    </location>
</feature>
<dbReference type="PRINTS" id="PR00464">
    <property type="entry name" value="EP450II"/>
</dbReference>
<keyword evidence="10" id="KW-1133">Transmembrane helix</keyword>
<dbReference type="InterPro" id="IPR017972">
    <property type="entry name" value="Cyt_P450_CS"/>
</dbReference>
<evidence type="ECO:0008006" key="13">
    <source>
        <dbReference type="Google" id="ProtNLM"/>
    </source>
</evidence>
<protein>
    <recommendedName>
        <fullName evidence="13">Cytochrome P450</fullName>
    </recommendedName>
</protein>
<keyword evidence="3 8" id="KW-0349">Heme</keyword>
<dbReference type="Gene3D" id="1.10.630.10">
    <property type="entry name" value="Cytochrome P450"/>
    <property type="match status" value="1"/>
</dbReference>
<dbReference type="PRINTS" id="PR01239">
    <property type="entry name" value="EP450IICYP52"/>
</dbReference>
<dbReference type="Pfam" id="PF00067">
    <property type="entry name" value="p450"/>
    <property type="match status" value="1"/>
</dbReference>
<keyword evidence="6 8" id="KW-0408">Iron</keyword>
<evidence type="ECO:0000256" key="8">
    <source>
        <dbReference type="PIRSR" id="PIRSR602402-1"/>
    </source>
</evidence>
<dbReference type="SUPFAM" id="SSF48264">
    <property type="entry name" value="Cytochrome P450"/>
    <property type="match status" value="1"/>
</dbReference>
<comment type="caution">
    <text evidence="11">The sequence shown here is derived from an EMBL/GenBank/DDBJ whole genome shotgun (WGS) entry which is preliminary data.</text>
</comment>